<dbReference type="InterPro" id="IPR012334">
    <property type="entry name" value="Pectin_lyas_fold"/>
</dbReference>
<dbReference type="InterPro" id="IPR011050">
    <property type="entry name" value="Pectin_lyase_fold/virulence"/>
</dbReference>
<proteinExistence type="predicted"/>
<sequence>MKQTRGLAVAVAVITLLTGAPDVQARGTVPSDADAKVTFASGAAVRCGDTLTEHTRLTHDLSCPSSAPFALRLDGEGIVLDLGGYTIRRTGPENEDSQGIVVDNGRMVRNGTVQGFGRGIITSSFSNARNLRLHELAILDNHSAIYSQSETNFLITQCRLSGNAWGLSSEFSASTGLFDVRNSIFTHNGTAMAADFHHIDVIDSTFTSNGIVINCFGGSFRIRESTLAWNDAVGRMQLDFGGPYTCTEMRFENSLLANNAAFAPAIRPVWETVRLVMIDTLAISNGLGLQVAAETVYLDGNTFHDNAGGLTLSDLATAEPVPLTGIVRGNQFLRNDGDGLRVTPPSTPTVLDNVALGNTGFGIYAPTAFDGGGNVARDNAAGGCVGVICSPY</sequence>
<dbReference type="EMBL" id="RAWE01000018">
    <property type="protein sequence ID" value="RKH05458.1"/>
    <property type="molecule type" value="Genomic_DNA"/>
</dbReference>
<feature type="signal peptide" evidence="1">
    <location>
        <begin position="1"/>
        <end position="25"/>
    </location>
</feature>
<dbReference type="InterPro" id="IPR039448">
    <property type="entry name" value="Beta_helix"/>
</dbReference>
<gene>
    <name evidence="3" type="ORF">D7X32_07745</name>
</gene>
<evidence type="ECO:0000259" key="2">
    <source>
        <dbReference type="Pfam" id="PF13229"/>
    </source>
</evidence>
<dbReference type="Gene3D" id="2.160.20.10">
    <property type="entry name" value="Single-stranded right-handed beta-helix, Pectin lyase-like"/>
    <property type="match status" value="1"/>
</dbReference>
<accession>A0A3A8KB83</accession>
<dbReference type="Pfam" id="PF13229">
    <property type="entry name" value="Beta_helix"/>
    <property type="match status" value="1"/>
</dbReference>
<name>A0A3A8KB83_9BACT</name>
<dbReference type="AlphaFoldDB" id="A0A3A8KB83"/>
<organism evidence="3 4">
    <name type="scientific">Corallococcus carmarthensis</name>
    <dbReference type="NCBI Taxonomy" id="2316728"/>
    <lineage>
        <taxon>Bacteria</taxon>
        <taxon>Pseudomonadati</taxon>
        <taxon>Myxococcota</taxon>
        <taxon>Myxococcia</taxon>
        <taxon>Myxococcales</taxon>
        <taxon>Cystobacterineae</taxon>
        <taxon>Myxococcaceae</taxon>
        <taxon>Corallococcus</taxon>
    </lineage>
</organism>
<feature type="chain" id="PRO_5017180513" evidence="1">
    <location>
        <begin position="26"/>
        <end position="392"/>
    </location>
</feature>
<keyword evidence="4" id="KW-1185">Reference proteome</keyword>
<comment type="caution">
    <text evidence="3">The sequence shown here is derived from an EMBL/GenBank/DDBJ whole genome shotgun (WGS) entry which is preliminary data.</text>
</comment>
<protein>
    <submittedName>
        <fullName evidence="3">Right-handed parallel beta-helix repeat-containing protein</fullName>
    </submittedName>
</protein>
<dbReference type="SMART" id="SM00710">
    <property type="entry name" value="PbH1"/>
    <property type="match status" value="4"/>
</dbReference>
<reference evidence="4" key="1">
    <citation type="submission" date="2018-09" db="EMBL/GenBank/DDBJ databases">
        <authorList>
            <person name="Livingstone P.G."/>
            <person name="Whitworth D.E."/>
        </authorList>
    </citation>
    <scope>NUCLEOTIDE SEQUENCE [LARGE SCALE GENOMIC DNA]</scope>
    <source>
        <strain evidence="4">CA043D</strain>
    </source>
</reference>
<evidence type="ECO:0000313" key="4">
    <source>
        <dbReference type="Proteomes" id="UP000268313"/>
    </source>
</evidence>
<feature type="domain" description="Right handed beta helix" evidence="2">
    <location>
        <begin position="199"/>
        <end position="365"/>
    </location>
</feature>
<dbReference type="OrthoDB" id="5493915at2"/>
<evidence type="ECO:0000313" key="3">
    <source>
        <dbReference type="EMBL" id="RKH05458.1"/>
    </source>
</evidence>
<dbReference type="SUPFAM" id="SSF51126">
    <property type="entry name" value="Pectin lyase-like"/>
    <property type="match status" value="1"/>
</dbReference>
<dbReference type="Proteomes" id="UP000268313">
    <property type="component" value="Unassembled WGS sequence"/>
</dbReference>
<keyword evidence="1" id="KW-0732">Signal</keyword>
<evidence type="ECO:0000256" key="1">
    <source>
        <dbReference type="SAM" id="SignalP"/>
    </source>
</evidence>
<dbReference type="InterPro" id="IPR006626">
    <property type="entry name" value="PbH1"/>
</dbReference>